<gene>
    <name evidence="1" type="ORF">LCGC14_2991310</name>
</gene>
<accession>A0A0F8X3P3</accession>
<dbReference type="AlphaFoldDB" id="A0A0F8X3P3"/>
<proteinExistence type="predicted"/>
<organism evidence="1">
    <name type="scientific">marine sediment metagenome</name>
    <dbReference type="NCBI Taxonomy" id="412755"/>
    <lineage>
        <taxon>unclassified sequences</taxon>
        <taxon>metagenomes</taxon>
        <taxon>ecological metagenomes</taxon>
    </lineage>
</organism>
<sequence length="29" mass="3477">NSIVNIEIKIKPKNKHIFVEKCELCNFFK</sequence>
<evidence type="ECO:0000313" key="1">
    <source>
        <dbReference type="EMBL" id="KKK63732.1"/>
    </source>
</evidence>
<dbReference type="EMBL" id="LAZR01061359">
    <property type="protein sequence ID" value="KKK63732.1"/>
    <property type="molecule type" value="Genomic_DNA"/>
</dbReference>
<feature type="non-terminal residue" evidence="1">
    <location>
        <position position="1"/>
    </location>
</feature>
<comment type="caution">
    <text evidence="1">The sequence shown here is derived from an EMBL/GenBank/DDBJ whole genome shotgun (WGS) entry which is preliminary data.</text>
</comment>
<reference evidence="1" key="1">
    <citation type="journal article" date="2015" name="Nature">
        <title>Complex archaea that bridge the gap between prokaryotes and eukaryotes.</title>
        <authorList>
            <person name="Spang A."/>
            <person name="Saw J.H."/>
            <person name="Jorgensen S.L."/>
            <person name="Zaremba-Niedzwiedzka K."/>
            <person name="Martijn J."/>
            <person name="Lind A.E."/>
            <person name="van Eijk R."/>
            <person name="Schleper C."/>
            <person name="Guy L."/>
            <person name="Ettema T.J."/>
        </authorList>
    </citation>
    <scope>NUCLEOTIDE SEQUENCE</scope>
</reference>
<name>A0A0F8X3P3_9ZZZZ</name>
<protein>
    <submittedName>
        <fullName evidence="1">Uncharacterized protein</fullName>
    </submittedName>
</protein>